<evidence type="ECO:0000259" key="1">
    <source>
        <dbReference type="SMART" id="SM00460"/>
    </source>
</evidence>
<comment type="caution">
    <text evidence="2">The sequence shown here is derived from an EMBL/GenBank/DDBJ whole genome shotgun (WGS) entry which is preliminary data.</text>
</comment>
<evidence type="ECO:0000313" key="2">
    <source>
        <dbReference type="EMBL" id="MCA9729582.1"/>
    </source>
</evidence>
<feature type="domain" description="Transglutaminase-like" evidence="1">
    <location>
        <begin position="194"/>
        <end position="261"/>
    </location>
</feature>
<dbReference type="Pfam" id="PF01841">
    <property type="entry name" value="Transglut_core"/>
    <property type="match status" value="1"/>
</dbReference>
<organism evidence="2 3">
    <name type="scientific">Eiseniibacteriota bacterium</name>
    <dbReference type="NCBI Taxonomy" id="2212470"/>
    <lineage>
        <taxon>Bacteria</taxon>
        <taxon>Candidatus Eiseniibacteriota</taxon>
    </lineage>
</organism>
<dbReference type="Proteomes" id="UP000697710">
    <property type="component" value="Unassembled WGS sequence"/>
</dbReference>
<dbReference type="PANTHER" id="PTHR38339:SF1">
    <property type="entry name" value="TRANSGLUTAMINASE-LIKE DOMAIN-CONTAINING PROTEIN"/>
    <property type="match status" value="1"/>
</dbReference>
<dbReference type="SUPFAM" id="SSF54001">
    <property type="entry name" value="Cysteine proteinases"/>
    <property type="match status" value="1"/>
</dbReference>
<gene>
    <name evidence="2" type="ORF">KC729_17980</name>
</gene>
<proteinExistence type="predicted"/>
<dbReference type="InterPro" id="IPR038765">
    <property type="entry name" value="Papain-like_cys_pep_sf"/>
</dbReference>
<dbReference type="Gene3D" id="3.10.620.30">
    <property type="match status" value="1"/>
</dbReference>
<dbReference type="PANTHER" id="PTHR38339">
    <property type="entry name" value="TRANSGLUTAMINASE DOMAIN PROTEIN"/>
    <property type="match status" value="1"/>
</dbReference>
<dbReference type="EMBL" id="JAGQHR010000755">
    <property type="protein sequence ID" value="MCA9729582.1"/>
    <property type="molecule type" value="Genomic_DNA"/>
</dbReference>
<evidence type="ECO:0000313" key="3">
    <source>
        <dbReference type="Proteomes" id="UP000697710"/>
    </source>
</evidence>
<dbReference type="AlphaFoldDB" id="A0A956RRH2"/>
<dbReference type="SMART" id="SM00460">
    <property type="entry name" value="TGc"/>
    <property type="match status" value="1"/>
</dbReference>
<reference evidence="2" key="1">
    <citation type="submission" date="2020-04" db="EMBL/GenBank/DDBJ databases">
        <authorList>
            <person name="Zhang T."/>
        </authorList>
    </citation>
    <scope>NUCLEOTIDE SEQUENCE</scope>
    <source>
        <strain evidence="2">HKST-UBA01</strain>
    </source>
</reference>
<sequence length="337" mass="36860">MRVTLHPGMSPARSIGIRLLGFCFVLAWTLLPGSNTATASEGRDFDVHWSVDVKDVPEGAKEAKVWIAVPQELDEQQVKGLTVDTPYKWTTVQDPDFHNQVVEVTVPNPPASFSVSLGAQVHRLPITGPKAATLTDADRKLYLRKEALVSLSPRMHAIADSLPNNARARYDYVLGLMTYDKTAPGWGHGDSERACDVKKGNCTDFHSLFMSLSRSEDVPTVFEMGYPTTPDGEVNKVGGYHCWAWFYDAGSKGWVPVDISEADKHPEKAEFFFGHLDADRITFSRGRDVKLPGMKGEPLNYLPAGGYVEVDGKPLDSVSRSLTYSVDGKGGSGNGGE</sequence>
<protein>
    <submittedName>
        <fullName evidence="2">Transglutaminase domain-containing protein</fullName>
    </submittedName>
</protein>
<reference evidence="2" key="2">
    <citation type="journal article" date="2021" name="Microbiome">
        <title>Successional dynamics and alternative stable states in a saline activated sludge microbial community over 9 years.</title>
        <authorList>
            <person name="Wang Y."/>
            <person name="Ye J."/>
            <person name="Ju F."/>
            <person name="Liu L."/>
            <person name="Boyd J.A."/>
            <person name="Deng Y."/>
            <person name="Parks D.H."/>
            <person name="Jiang X."/>
            <person name="Yin X."/>
            <person name="Woodcroft B.J."/>
            <person name="Tyson G.W."/>
            <person name="Hugenholtz P."/>
            <person name="Polz M.F."/>
            <person name="Zhang T."/>
        </authorList>
    </citation>
    <scope>NUCLEOTIDE SEQUENCE</scope>
    <source>
        <strain evidence="2">HKST-UBA01</strain>
    </source>
</reference>
<name>A0A956RRH2_UNCEI</name>
<accession>A0A956RRH2</accession>
<dbReference type="InterPro" id="IPR002931">
    <property type="entry name" value="Transglutaminase-like"/>
</dbReference>